<evidence type="ECO:0008006" key="4">
    <source>
        <dbReference type="Google" id="ProtNLM"/>
    </source>
</evidence>
<name>A0A6A6W393_9PEZI</name>
<dbReference type="Gene3D" id="3.30.559.10">
    <property type="entry name" value="Chloramphenicol acetyltransferase-like domain"/>
    <property type="match status" value="2"/>
</dbReference>
<dbReference type="InterPro" id="IPR023213">
    <property type="entry name" value="CAT-like_dom_sf"/>
</dbReference>
<dbReference type="PANTHER" id="PTHR31642:SF310">
    <property type="entry name" value="FATTY ALCOHOL:CAFFEOYL-COA ACYLTRANSFERASE"/>
    <property type="match status" value="1"/>
</dbReference>
<dbReference type="Proteomes" id="UP000799437">
    <property type="component" value="Unassembled WGS sequence"/>
</dbReference>
<organism evidence="2 3">
    <name type="scientific">Pseudovirgaria hyperparasitica</name>
    <dbReference type="NCBI Taxonomy" id="470096"/>
    <lineage>
        <taxon>Eukaryota</taxon>
        <taxon>Fungi</taxon>
        <taxon>Dikarya</taxon>
        <taxon>Ascomycota</taxon>
        <taxon>Pezizomycotina</taxon>
        <taxon>Dothideomycetes</taxon>
        <taxon>Dothideomycetes incertae sedis</taxon>
        <taxon>Acrospermales</taxon>
        <taxon>Acrospermaceae</taxon>
        <taxon>Pseudovirgaria</taxon>
    </lineage>
</organism>
<evidence type="ECO:0000313" key="3">
    <source>
        <dbReference type="Proteomes" id="UP000799437"/>
    </source>
</evidence>
<dbReference type="PANTHER" id="PTHR31642">
    <property type="entry name" value="TRICHOTHECENE 3-O-ACETYLTRANSFERASE"/>
    <property type="match status" value="1"/>
</dbReference>
<dbReference type="OrthoDB" id="1862401at2759"/>
<dbReference type="GO" id="GO:0016747">
    <property type="term" value="F:acyltransferase activity, transferring groups other than amino-acyl groups"/>
    <property type="evidence" value="ECO:0007669"/>
    <property type="project" value="TreeGrafter"/>
</dbReference>
<keyword evidence="1" id="KW-0808">Transferase</keyword>
<evidence type="ECO:0000313" key="2">
    <source>
        <dbReference type="EMBL" id="KAF2756446.1"/>
    </source>
</evidence>
<dbReference type="Pfam" id="PF02458">
    <property type="entry name" value="Transferase"/>
    <property type="match status" value="1"/>
</dbReference>
<proteinExistence type="predicted"/>
<dbReference type="GeneID" id="54490902"/>
<dbReference type="EMBL" id="ML996575">
    <property type="protein sequence ID" value="KAF2756446.1"/>
    <property type="molecule type" value="Genomic_DNA"/>
</dbReference>
<sequence length="531" mass="58872">MQTETQPRVISTGTTFVQPVAHVQPFHVRCSAVENLCARVHHSVSFFFPIRQGADVDQIYADMRDGLRRTIYEQPIIGGVLRTDERGAFSVELQPAPYAGVAFHFSDASKDYSFPSFAELEARGFPFADGDRDGLRELRPDPFPCHEDGEATFVAKITHVRGGIVWVASLSHLITDLAQGREIMLRWAHHTKEITNAKGRALPLPRQYRLPNRDRLIPKVERMLEPEELKEASKSLGAYMFLDPTDPEKLLADIDSIFVKAVLPPNVPAEQATQLMTPTSGIWRFTPAQVNALKEVVKAKAPKGARLSTFDIVTAFVWQRFYLAKRGTSTRSPIPRSAQIVTALNVRGRLNPPLPPNFLGACVDLVRCTLDEDKLLPPTNTSQENMQNIANVAGSLRAFGTQFNEAEYMRLLALSLQTPFCPGLVPKGPIDMLVTDHAMFADGLAADWGGELGRPVALREPYIERETPRGEVIIFPRQPNGDLDVCVSAEEVVLQRLLADGVFQAACDNVFLRHDVVGAFNTLGMSVKARL</sequence>
<accession>A0A6A6W393</accession>
<evidence type="ECO:0000256" key="1">
    <source>
        <dbReference type="ARBA" id="ARBA00022679"/>
    </source>
</evidence>
<dbReference type="AlphaFoldDB" id="A0A6A6W393"/>
<dbReference type="InterPro" id="IPR050317">
    <property type="entry name" value="Plant_Fungal_Acyltransferase"/>
</dbReference>
<reference evidence="2" key="1">
    <citation type="journal article" date="2020" name="Stud. Mycol.">
        <title>101 Dothideomycetes genomes: a test case for predicting lifestyles and emergence of pathogens.</title>
        <authorList>
            <person name="Haridas S."/>
            <person name="Albert R."/>
            <person name="Binder M."/>
            <person name="Bloem J."/>
            <person name="Labutti K."/>
            <person name="Salamov A."/>
            <person name="Andreopoulos B."/>
            <person name="Baker S."/>
            <person name="Barry K."/>
            <person name="Bills G."/>
            <person name="Bluhm B."/>
            <person name="Cannon C."/>
            <person name="Castanera R."/>
            <person name="Culley D."/>
            <person name="Daum C."/>
            <person name="Ezra D."/>
            <person name="Gonzalez J."/>
            <person name="Henrissat B."/>
            <person name="Kuo A."/>
            <person name="Liang C."/>
            <person name="Lipzen A."/>
            <person name="Lutzoni F."/>
            <person name="Magnuson J."/>
            <person name="Mondo S."/>
            <person name="Nolan M."/>
            <person name="Ohm R."/>
            <person name="Pangilinan J."/>
            <person name="Park H.-J."/>
            <person name="Ramirez L."/>
            <person name="Alfaro M."/>
            <person name="Sun H."/>
            <person name="Tritt A."/>
            <person name="Yoshinaga Y."/>
            <person name="Zwiers L.-H."/>
            <person name="Turgeon B."/>
            <person name="Goodwin S."/>
            <person name="Spatafora J."/>
            <person name="Crous P."/>
            <person name="Grigoriev I."/>
        </authorList>
    </citation>
    <scope>NUCLEOTIDE SEQUENCE</scope>
    <source>
        <strain evidence="2">CBS 121739</strain>
    </source>
</reference>
<gene>
    <name evidence="2" type="ORF">EJ05DRAFT_65114</name>
</gene>
<keyword evidence="3" id="KW-1185">Reference proteome</keyword>
<protein>
    <recommendedName>
        <fullName evidence="4">Trichothecene 3-O-acetyltransferase</fullName>
    </recommendedName>
</protein>
<dbReference type="RefSeq" id="XP_033598897.1">
    <property type="nucleotide sequence ID" value="XM_033749848.1"/>
</dbReference>